<name>A0A9W6YC98_9STRA</name>
<protein>
    <submittedName>
        <fullName evidence="2">Unnamed protein product</fullName>
    </submittedName>
</protein>
<evidence type="ECO:0000256" key="1">
    <source>
        <dbReference type="SAM" id="MobiDB-lite"/>
    </source>
</evidence>
<sequence>MCKLNLPVLHAASGGLLAMPRREYGSEDDIDGDGGTGGTTRLGQRKCGQSHRNWASVCNQCRSVKATSLPRVYGVGKSVLHRRL</sequence>
<accession>A0A9W6YC98</accession>
<dbReference type="EMBL" id="BSXT01005091">
    <property type="protein sequence ID" value="GMF59705.1"/>
    <property type="molecule type" value="Genomic_DNA"/>
</dbReference>
<evidence type="ECO:0000313" key="2">
    <source>
        <dbReference type="EMBL" id="GMF59705.1"/>
    </source>
</evidence>
<dbReference type="Proteomes" id="UP001165121">
    <property type="component" value="Unassembled WGS sequence"/>
</dbReference>
<keyword evidence="3" id="KW-1185">Reference proteome</keyword>
<evidence type="ECO:0000313" key="3">
    <source>
        <dbReference type="Proteomes" id="UP001165121"/>
    </source>
</evidence>
<proteinExistence type="predicted"/>
<gene>
    <name evidence="2" type="ORF">Pfra01_002585500</name>
</gene>
<comment type="caution">
    <text evidence="2">The sequence shown here is derived from an EMBL/GenBank/DDBJ whole genome shotgun (WGS) entry which is preliminary data.</text>
</comment>
<feature type="region of interest" description="Disordered" evidence="1">
    <location>
        <begin position="24"/>
        <end position="50"/>
    </location>
</feature>
<reference evidence="2" key="1">
    <citation type="submission" date="2023-04" db="EMBL/GenBank/DDBJ databases">
        <title>Phytophthora fragariaefolia NBRC 109709.</title>
        <authorList>
            <person name="Ichikawa N."/>
            <person name="Sato H."/>
            <person name="Tonouchi N."/>
        </authorList>
    </citation>
    <scope>NUCLEOTIDE SEQUENCE</scope>
    <source>
        <strain evidence="2">NBRC 109709</strain>
    </source>
</reference>
<dbReference type="AlphaFoldDB" id="A0A9W6YC98"/>
<organism evidence="2 3">
    <name type="scientific">Phytophthora fragariaefolia</name>
    <dbReference type="NCBI Taxonomy" id="1490495"/>
    <lineage>
        <taxon>Eukaryota</taxon>
        <taxon>Sar</taxon>
        <taxon>Stramenopiles</taxon>
        <taxon>Oomycota</taxon>
        <taxon>Peronosporomycetes</taxon>
        <taxon>Peronosporales</taxon>
        <taxon>Peronosporaceae</taxon>
        <taxon>Phytophthora</taxon>
    </lineage>
</organism>